<reference evidence="2" key="1">
    <citation type="submission" date="2020-12" db="EMBL/GenBank/DDBJ databases">
        <title>Metabolic potential, ecology and presence of endohyphal bacteria is reflected in genomic diversity of Mucoromycotina.</title>
        <authorList>
            <person name="Muszewska A."/>
            <person name="Okrasinska A."/>
            <person name="Steczkiewicz K."/>
            <person name="Drgas O."/>
            <person name="Orlowska M."/>
            <person name="Perlinska-Lenart U."/>
            <person name="Aleksandrzak-Piekarczyk T."/>
            <person name="Szatraj K."/>
            <person name="Zielenkiewicz U."/>
            <person name="Pilsyk S."/>
            <person name="Malc E."/>
            <person name="Mieczkowski P."/>
            <person name="Kruszewska J.S."/>
            <person name="Biernat P."/>
            <person name="Pawlowska J."/>
        </authorList>
    </citation>
    <scope>NUCLEOTIDE SEQUENCE</scope>
    <source>
        <strain evidence="2">WA0000017839</strain>
    </source>
</reference>
<dbReference type="OrthoDB" id="2281765at2759"/>
<dbReference type="EMBL" id="JAEPRD010000283">
    <property type="protein sequence ID" value="KAG2192555.1"/>
    <property type="molecule type" value="Genomic_DNA"/>
</dbReference>
<dbReference type="Proteomes" id="UP000603453">
    <property type="component" value="Unassembled WGS sequence"/>
</dbReference>
<keyword evidence="3" id="KW-1185">Reference proteome</keyword>
<feature type="compositionally biased region" description="Polar residues" evidence="1">
    <location>
        <begin position="1"/>
        <end position="10"/>
    </location>
</feature>
<accession>A0A8H7QIY2</accession>
<organism evidence="2 3">
    <name type="scientific">Mucor saturninus</name>
    <dbReference type="NCBI Taxonomy" id="64648"/>
    <lineage>
        <taxon>Eukaryota</taxon>
        <taxon>Fungi</taxon>
        <taxon>Fungi incertae sedis</taxon>
        <taxon>Mucoromycota</taxon>
        <taxon>Mucoromycotina</taxon>
        <taxon>Mucoromycetes</taxon>
        <taxon>Mucorales</taxon>
        <taxon>Mucorineae</taxon>
        <taxon>Mucoraceae</taxon>
        <taxon>Mucor</taxon>
    </lineage>
</organism>
<protein>
    <submittedName>
        <fullName evidence="2">Uncharacterized protein</fullName>
    </submittedName>
</protein>
<evidence type="ECO:0000313" key="2">
    <source>
        <dbReference type="EMBL" id="KAG2192555.1"/>
    </source>
</evidence>
<sequence length="239" mass="26665">MKTDSPTVSKSIKRMSKPYGEESTQPLLAMDQFKLIMSKLSKFETLTDQLEEALARITELDYKLAVRDTNAGTAASKYAQVTTATTTQQPIAETYASKLASPTKYYKPGPKPVKFYKPGPRPIPVERAQRLFKTPSETSGYQFLYLSKKARLPVGEIRRSLTALGLTNSRILDIHHPAKNVCALLVHNDYAPIATTIFSEKGIKLLTTSNPCDPSIIHDPTHATKFTEERIHLANEIQK</sequence>
<gene>
    <name evidence="2" type="ORF">INT47_012779</name>
</gene>
<name>A0A8H7QIY2_9FUNG</name>
<feature type="region of interest" description="Disordered" evidence="1">
    <location>
        <begin position="1"/>
        <end position="23"/>
    </location>
</feature>
<dbReference type="AlphaFoldDB" id="A0A8H7QIY2"/>
<comment type="caution">
    <text evidence="2">The sequence shown here is derived from an EMBL/GenBank/DDBJ whole genome shotgun (WGS) entry which is preliminary data.</text>
</comment>
<proteinExistence type="predicted"/>
<evidence type="ECO:0000256" key="1">
    <source>
        <dbReference type="SAM" id="MobiDB-lite"/>
    </source>
</evidence>
<evidence type="ECO:0000313" key="3">
    <source>
        <dbReference type="Proteomes" id="UP000603453"/>
    </source>
</evidence>